<dbReference type="AlphaFoldDB" id="A0A5C8NDC1"/>
<evidence type="ECO:0000256" key="1">
    <source>
        <dbReference type="ARBA" id="ARBA00008791"/>
    </source>
</evidence>
<dbReference type="PANTHER" id="PTHR46268:SF6">
    <property type="entry name" value="UNIVERSAL STRESS PROTEIN UP12"/>
    <property type="match status" value="1"/>
</dbReference>
<dbReference type="OrthoDB" id="6174426at2"/>
<dbReference type="Gene3D" id="3.40.50.620">
    <property type="entry name" value="HUPs"/>
    <property type="match status" value="1"/>
</dbReference>
<reference evidence="3 4" key="1">
    <citation type="submission" date="2019-06" db="EMBL/GenBank/DDBJ databases">
        <title>Aeromicrobium sp. nov., isolated from a maize field.</title>
        <authorList>
            <person name="Lin S.-Y."/>
            <person name="Tsai C.-F."/>
            <person name="Young C.-C."/>
        </authorList>
    </citation>
    <scope>NUCLEOTIDE SEQUENCE [LARGE SCALE GENOMIC DNA]</scope>
    <source>
        <strain evidence="3 4">CC-CFT486</strain>
    </source>
</reference>
<dbReference type="SUPFAM" id="SSF52402">
    <property type="entry name" value="Adenine nucleotide alpha hydrolases-like"/>
    <property type="match status" value="1"/>
</dbReference>
<keyword evidence="4" id="KW-1185">Reference proteome</keyword>
<dbReference type="PANTHER" id="PTHR46268">
    <property type="entry name" value="STRESS RESPONSE PROTEIN NHAX"/>
    <property type="match status" value="1"/>
</dbReference>
<feature type="domain" description="UspA" evidence="2">
    <location>
        <begin position="23"/>
        <end position="159"/>
    </location>
</feature>
<evidence type="ECO:0000313" key="3">
    <source>
        <dbReference type="EMBL" id="TXL57502.1"/>
    </source>
</evidence>
<organism evidence="3 4">
    <name type="scientific">Aeromicrobium terrae</name>
    <dbReference type="NCBI Taxonomy" id="2498846"/>
    <lineage>
        <taxon>Bacteria</taxon>
        <taxon>Bacillati</taxon>
        <taxon>Actinomycetota</taxon>
        <taxon>Actinomycetes</taxon>
        <taxon>Propionibacteriales</taxon>
        <taxon>Nocardioidaceae</taxon>
        <taxon>Aeromicrobium</taxon>
    </lineage>
</organism>
<accession>A0A5C8NDC1</accession>
<dbReference type="PRINTS" id="PR01438">
    <property type="entry name" value="UNVRSLSTRESS"/>
</dbReference>
<dbReference type="Proteomes" id="UP000321571">
    <property type="component" value="Unassembled WGS sequence"/>
</dbReference>
<dbReference type="InterPro" id="IPR014729">
    <property type="entry name" value="Rossmann-like_a/b/a_fold"/>
</dbReference>
<dbReference type="InterPro" id="IPR006015">
    <property type="entry name" value="Universal_stress_UspA"/>
</dbReference>
<name>A0A5C8NDC1_9ACTN</name>
<gene>
    <name evidence="3" type="ORF">FHP06_14100</name>
</gene>
<evidence type="ECO:0000313" key="4">
    <source>
        <dbReference type="Proteomes" id="UP000321571"/>
    </source>
</evidence>
<dbReference type="InterPro" id="IPR006016">
    <property type="entry name" value="UspA"/>
</dbReference>
<dbReference type="CDD" id="cd00293">
    <property type="entry name" value="USP-like"/>
    <property type="match status" value="1"/>
</dbReference>
<evidence type="ECO:0000259" key="2">
    <source>
        <dbReference type="Pfam" id="PF00582"/>
    </source>
</evidence>
<comment type="caution">
    <text evidence="3">The sequence shown here is derived from an EMBL/GenBank/DDBJ whole genome shotgun (WGS) entry which is preliminary data.</text>
</comment>
<proteinExistence type="inferred from homology"/>
<dbReference type="EMBL" id="VDUX01000007">
    <property type="protein sequence ID" value="TXL57502.1"/>
    <property type="molecule type" value="Genomic_DNA"/>
</dbReference>
<comment type="similarity">
    <text evidence="1">Belongs to the universal stress protein A family.</text>
</comment>
<sequence>MAMLEEKSARAKELIMIDVGGGVLVGHDGSKDAHAALEEAVRIARALKTHVTVVRAWQVTTMGRPANAEFGYVPPLDEYAAEARKNLERDVEPVREEHPDVPIETAVVNGDPAGQLVLASGTATMAVVGRRGSGGVSRLLLGSVSGRLASHARCPVLVVNPQAAATAAEVDEEQRLEAALASELHLDR</sequence>
<protein>
    <submittedName>
        <fullName evidence="3">Universal stress protein</fullName>
    </submittedName>
</protein>
<dbReference type="Pfam" id="PF00582">
    <property type="entry name" value="Usp"/>
    <property type="match status" value="1"/>
</dbReference>